<sequence length="56" mass="5812">MFTTTTWLTGSKPAFGMSAPACIQGTAVSAARLRHIDALDITGATSGTSAWSPPDW</sequence>
<evidence type="ECO:0000313" key="2">
    <source>
        <dbReference type="Proteomes" id="UP001240447"/>
    </source>
</evidence>
<comment type="caution">
    <text evidence="1">The sequence shown here is derived from an EMBL/GenBank/DDBJ whole genome shotgun (WGS) entry which is preliminary data.</text>
</comment>
<name>A0ABT9NUJ9_9ACTN</name>
<dbReference type="EMBL" id="JAUSQM010000001">
    <property type="protein sequence ID" value="MDP9824111.1"/>
    <property type="molecule type" value="Genomic_DNA"/>
</dbReference>
<reference evidence="1 2" key="1">
    <citation type="submission" date="2023-07" db="EMBL/GenBank/DDBJ databases">
        <title>Sequencing the genomes of 1000 actinobacteria strains.</title>
        <authorList>
            <person name="Klenk H.-P."/>
        </authorList>
    </citation>
    <scope>NUCLEOTIDE SEQUENCE [LARGE SCALE GENOMIC DNA]</scope>
    <source>
        <strain evidence="1 2">GD13</strain>
    </source>
</reference>
<gene>
    <name evidence="1" type="ORF">J2S59_003920</name>
</gene>
<dbReference type="Proteomes" id="UP001240447">
    <property type="component" value="Unassembled WGS sequence"/>
</dbReference>
<organism evidence="1 2">
    <name type="scientific">Nocardioides massiliensis</name>
    <dbReference type="NCBI Taxonomy" id="1325935"/>
    <lineage>
        <taxon>Bacteria</taxon>
        <taxon>Bacillati</taxon>
        <taxon>Actinomycetota</taxon>
        <taxon>Actinomycetes</taxon>
        <taxon>Propionibacteriales</taxon>
        <taxon>Nocardioidaceae</taxon>
        <taxon>Nocardioides</taxon>
    </lineage>
</organism>
<keyword evidence="2" id="KW-1185">Reference proteome</keyword>
<evidence type="ECO:0000313" key="1">
    <source>
        <dbReference type="EMBL" id="MDP9824111.1"/>
    </source>
</evidence>
<protein>
    <submittedName>
        <fullName evidence="1">Uncharacterized protein</fullName>
    </submittedName>
</protein>
<accession>A0ABT9NUJ9</accession>
<proteinExistence type="predicted"/>